<accession>A0ABS8AAZ0</accession>
<dbReference type="RefSeq" id="WP_226183526.1">
    <property type="nucleotide sequence ID" value="NZ_JAJADQ010000002.1"/>
</dbReference>
<dbReference type="Proteomes" id="UP001165297">
    <property type="component" value="Unassembled WGS sequence"/>
</dbReference>
<organism evidence="1 2">
    <name type="scientific">Hymenobacter nitidus</name>
    <dbReference type="NCBI Taxonomy" id="2880929"/>
    <lineage>
        <taxon>Bacteria</taxon>
        <taxon>Pseudomonadati</taxon>
        <taxon>Bacteroidota</taxon>
        <taxon>Cytophagia</taxon>
        <taxon>Cytophagales</taxon>
        <taxon>Hymenobacteraceae</taxon>
        <taxon>Hymenobacter</taxon>
    </lineage>
</organism>
<name>A0ABS8AAZ0_9BACT</name>
<proteinExistence type="predicted"/>
<evidence type="ECO:0000313" key="1">
    <source>
        <dbReference type="EMBL" id="MCB2377061.1"/>
    </source>
</evidence>
<comment type="caution">
    <text evidence="1">The sequence shown here is derived from an EMBL/GenBank/DDBJ whole genome shotgun (WGS) entry which is preliminary data.</text>
</comment>
<protein>
    <recommendedName>
        <fullName evidence="3">DUF302 domain-containing protein</fullName>
    </recommendedName>
</protein>
<reference evidence="1" key="1">
    <citation type="submission" date="2021-10" db="EMBL/GenBank/DDBJ databases">
        <authorList>
            <person name="Dean J.D."/>
            <person name="Kim M.K."/>
            <person name="Newey C.N."/>
            <person name="Stoker T.S."/>
            <person name="Thompson D.W."/>
            <person name="Grose J.H."/>
        </authorList>
    </citation>
    <scope>NUCLEOTIDE SEQUENCE</scope>
    <source>
        <strain evidence="1">BT635</strain>
    </source>
</reference>
<evidence type="ECO:0000313" key="2">
    <source>
        <dbReference type="Proteomes" id="UP001165297"/>
    </source>
</evidence>
<sequence length="144" mass="16392">MKKLLLFKKSRPQEQLRQRIQNELAKQMQLIGTLSEKCQSVTNSQLLECLPLLLTFNPRDVRGWQDTEHHGASLSLSFRGNYQLVLTIFCPPNDAQPWYPDAKIFVYKGSQLATYLACHHGHLAAALHRSLQVINQPQGILTAK</sequence>
<keyword evidence="2" id="KW-1185">Reference proteome</keyword>
<evidence type="ECO:0008006" key="3">
    <source>
        <dbReference type="Google" id="ProtNLM"/>
    </source>
</evidence>
<dbReference type="EMBL" id="JAJADQ010000002">
    <property type="protein sequence ID" value="MCB2377061.1"/>
    <property type="molecule type" value="Genomic_DNA"/>
</dbReference>
<gene>
    <name evidence="1" type="ORF">LGH70_05680</name>
</gene>